<dbReference type="Pfam" id="PF13376">
    <property type="entry name" value="OmdA"/>
    <property type="match status" value="1"/>
</dbReference>
<dbReference type="AlphaFoldDB" id="A0A173S113"/>
<accession>A0A173S113</accession>
<dbReference type="Pfam" id="PF08922">
    <property type="entry name" value="DUF1905"/>
    <property type="match status" value="1"/>
</dbReference>
<comment type="caution">
    <text evidence="1">The sequence shown here is derived from an EMBL/GenBank/DDBJ whole genome shotgun (WGS) entry which is preliminary data.</text>
</comment>
<dbReference type="InterPro" id="IPR015018">
    <property type="entry name" value="DUF1905"/>
</dbReference>
<dbReference type="InterPro" id="IPR037079">
    <property type="entry name" value="AF2212/PG0164-like_sf"/>
</dbReference>
<reference evidence="1 2" key="1">
    <citation type="journal article" date="2019" name="Nat. Med.">
        <title>A library of human gut bacterial isolates paired with longitudinal multiomics data enables mechanistic microbiome research.</title>
        <authorList>
            <person name="Poyet M."/>
            <person name="Groussin M."/>
            <person name="Gibbons S.M."/>
            <person name="Avila-Pacheco J."/>
            <person name="Jiang X."/>
            <person name="Kearney S.M."/>
            <person name="Perrotta A.R."/>
            <person name="Berdy B."/>
            <person name="Zhao S."/>
            <person name="Lieberman T.D."/>
            <person name="Swanson P.K."/>
            <person name="Smith M."/>
            <person name="Roesemann S."/>
            <person name="Alexander J.E."/>
            <person name="Rich S.A."/>
            <person name="Livny J."/>
            <person name="Vlamakis H."/>
            <person name="Clish C."/>
            <person name="Bullock K."/>
            <person name="Deik A."/>
            <person name="Scott J."/>
            <person name="Pierce K.A."/>
            <person name="Xavier R.J."/>
            <person name="Alm E.J."/>
        </authorList>
    </citation>
    <scope>NUCLEOTIDE SEQUENCE [LARGE SCALE GENOMIC DNA]</scope>
    <source>
        <strain evidence="1 2">BIOML-A198</strain>
    </source>
</reference>
<dbReference type="GeneID" id="60058185"/>
<dbReference type="EMBL" id="WMQE01000005">
    <property type="protein sequence ID" value="MTK20442.1"/>
    <property type="molecule type" value="Genomic_DNA"/>
</dbReference>
<dbReference type="Gene3D" id="2.40.30.100">
    <property type="entry name" value="AF2212/PG0164-like"/>
    <property type="match status" value="1"/>
</dbReference>
<evidence type="ECO:0000313" key="2">
    <source>
        <dbReference type="Proteomes" id="UP000487649"/>
    </source>
</evidence>
<protein>
    <submittedName>
        <fullName evidence="1">DUF1905 domain-containing protein</fullName>
    </submittedName>
</protein>
<evidence type="ECO:0000313" key="1">
    <source>
        <dbReference type="EMBL" id="MTK20442.1"/>
    </source>
</evidence>
<dbReference type="OrthoDB" id="9800461at2"/>
<sequence>MQAFNAKIIEAKTKGGAYIEIPFNVEEVYGAKRVKVIASFDGVQYRGSLVKMGTDCHIIGIKKEIREQIGKTIGDTVTVTLKKDELPRIVELPDEVKSFFEQHPQHLEFWNSLSYSVQKKNIDSINSAKKEETRAKRLATLLQKIQNKEK</sequence>
<proteinExistence type="predicted"/>
<dbReference type="RefSeq" id="WP_006783926.1">
    <property type="nucleotide sequence ID" value="NZ_CABJBH010000022.1"/>
</dbReference>
<dbReference type="SUPFAM" id="SSF141694">
    <property type="entry name" value="AF2212/PG0164-like"/>
    <property type="match status" value="1"/>
</dbReference>
<dbReference type="Proteomes" id="UP000487649">
    <property type="component" value="Unassembled WGS sequence"/>
</dbReference>
<name>A0A173S113_9FIRM</name>
<gene>
    <name evidence="1" type="ORF">GMA92_03185</name>
</gene>
<organism evidence="1 2">
    <name type="scientific">Turicibacter sanguinis</name>
    <dbReference type="NCBI Taxonomy" id="154288"/>
    <lineage>
        <taxon>Bacteria</taxon>
        <taxon>Bacillati</taxon>
        <taxon>Bacillota</taxon>
        <taxon>Erysipelotrichia</taxon>
        <taxon>Erysipelotrichales</taxon>
        <taxon>Turicibacteraceae</taxon>
        <taxon>Turicibacter</taxon>
    </lineage>
</organism>